<dbReference type="EMBL" id="JABBGM010000006">
    <property type="protein sequence ID" value="NML94726.1"/>
    <property type="molecule type" value="Genomic_DNA"/>
</dbReference>
<dbReference type="AlphaFoldDB" id="A0A7Y0BRS5"/>
<evidence type="ECO:0000313" key="2">
    <source>
        <dbReference type="EMBL" id="NML94726.1"/>
    </source>
</evidence>
<reference evidence="2 3" key="1">
    <citation type="submission" date="2020-04" db="EMBL/GenBank/DDBJ databases">
        <title>Novosphingobium sp. TW-4 isolated from soil.</title>
        <authorList>
            <person name="Dahal R.H."/>
            <person name="Chaudhary D.K."/>
        </authorList>
    </citation>
    <scope>NUCLEOTIDE SEQUENCE [LARGE SCALE GENOMIC DNA]</scope>
    <source>
        <strain evidence="2 3">TW-4</strain>
    </source>
</reference>
<evidence type="ECO:0000313" key="3">
    <source>
        <dbReference type="Proteomes" id="UP000583556"/>
    </source>
</evidence>
<name>A0A7Y0BRS5_9SPHN</name>
<dbReference type="RefSeq" id="WP_169494017.1">
    <property type="nucleotide sequence ID" value="NZ_JABBGM010000006.1"/>
</dbReference>
<keyword evidence="3" id="KW-1185">Reference proteome</keyword>
<feature type="region of interest" description="Disordered" evidence="1">
    <location>
        <begin position="38"/>
        <end position="74"/>
    </location>
</feature>
<sequence>MASHSFAALPVDMLADAIARLSRDEIEALTEHLIDRLDTLDGDPDLEDDDPAGGNPEDVGEHDYSRGLPRPIFGVDQTRLPLNAKKVWERWWFNEHAGVAEIRPGLRP</sequence>
<organism evidence="2 3">
    <name type="scientific">Novosphingobium olei</name>
    <dbReference type="NCBI Taxonomy" id="2728851"/>
    <lineage>
        <taxon>Bacteria</taxon>
        <taxon>Pseudomonadati</taxon>
        <taxon>Pseudomonadota</taxon>
        <taxon>Alphaproteobacteria</taxon>
        <taxon>Sphingomonadales</taxon>
        <taxon>Sphingomonadaceae</taxon>
        <taxon>Novosphingobium</taxon>
    </lineage>
</organism>
<gene>
    <name evidence="2" type="ORF">HHL27_13710</name>
</gene>
<comment type="caution">
    <text evidence="2">The sequence shown here is derived from an EMBL/GenBank/DDBJ whole genome shotgun (WGS) entry which is preliminary data.</text>
</comment>
<evidence type="ECO:0000256" key="1">
    <source>
        <dbReference type="SAM" id="MobiDB-lite"/>
    </source>
</evidence>
<accession>A0A7Y0BRS5</accession>
<dbReference type="Proteomes" id="UP000583556">
    <property type="component" value="Unassembled WGS sequence"/>
</dbReference>
<proteinExistence type="predicted"/>
<protein>
    <submittedName>
        <fullName evidence="2">Uncharacterized protein</fullName>
    </submittedName>
</protein>
<feature type="compositionally biased region" description="Acidic residues" evidence="1">
    <location>
        <begin position="40"/>
        <end position="51"/>
    </location>
</feature>